<dbReference type="FunFam" id="3.30.200.20:FF:000043">
    <property type="entry name" value="Wall-associated receptor kinase 2"/>
    <property type="match status" value="1"/>
</dbReference>
<keyword evidence="4" id="KW-0808">Transferase</keyword>
<dbReference type="InterPro" id="IPR045274">
    <property type="entry name" value="WAK-like"/>
</dbReference>
<dbReference type="GO" id="GO:0005524">
    <property type="term" value="F:ATP binding"/>
    <property type="evidence" value="ECO:0007669"/>
    <property type="project" value="UniProtKB-UniRule"/>
</dbReference>
<accession>A0A5N6RN34</accession>
<dbReference type="InterPro" id="IPR018097">
    <property type="entry name" value="EGF_Ca-bd_CS"/>
</dbReference>
<dbReference type="CDD" id="cd00054">
    <property type="entry name" value="EGF_CA"/>
    <property type="match status" value="1"/>
</dbReference>
<dbReference type="PROSITE" id="PS00107">
    <property type="entry name" value="PROTEIN_KINASE_ATP"/>
    <property type="match status" value="1"/>
</dbReference>
<dbReference type="GO" id="GO:0005886">
    <property type="term" value="C:plasma membrane"/>
    <property type="evidence" value="ECO:0007669"/>
    <property type="project" value="TreeGrafter"/>
</dbReference>
<dbReference type="Pfam" id="PF07645">
    <property type="entry name" value="EGF_CA"/>
    <property type="match status" value="1"/>
</dbReference>
<dbReference type="InterPro" id="IPR011009">
    <property type="entry name" value="Kinase-like_dom_sf"/>
</dbReference>
<dbReference type="Pfam" id="PF07714">
    <property type="entry name" value="PK_Tyr_Ser-Thr"/>
    <property type="match status" value="1"/>
</dbReference>
<keyword evidence="2" id="KW-0723">Serine/threonine-protein kinase</keyword>
<gene>
    <name evidence="18" type="ORF">FH972_018100</name>
</gene>
<dbReference type="Proteomes" id="UP000327013">
    <property type="component" value="Chromosome 7"/>
</dbReference>
<evidence type="ECO:0000256" key="16">
    <source>
        <dbReference type="SAM" id="MobiDB-lite"/>
    </source>
</evidence>
<evidence type="ECO:0000256" key="15">
    <source>
        <dbReference type="PROSITE-ProRule" id="PRU10141"/>
    </source>
</evidence>
<comment type="catalytic activity">
    <reaction evidence="14">
        <text>L-threonyl-[protein] + ATP = O-phospho-L-threonyl-[protein] + ADP + H(+)</text>
        <dbReference type="Rhea" id="RHEA:46608"/>
        <dbReference type="Rhea" id="RHEA-COMP:11060"/>
        <dbReference type="Rhea" id="RHEA-COMP:11605"/>
        <dbReference type="ChEBI" id="CHEBI:15378"/>
        <dbReference type="ChEBI" id="CHEBI:30013"/>
        <dbReference type="ChEBI" id="CHEBI:30616"/>
        <dbReference type="ChEBI" id="CHEBI:61977"/>
        <dbReference type="ChEBI" id="CHEBI:456216"/>
    </reaction>
</comment>
<organism evidence="18 19">
    <name type="scientific">Carpinus fangiana</name>
    <dbReference type="NCBI Taxonomy" id="176857"/>
    <lineage>
        <taxon>Eukaryota</taxon>
        <taxon>Viridiplantae</taxon>
        <taxon>Streptophyta</taxon>
        <taxon>Embryophyta</taxon>
        <taxon>Tracheophyta</taxon>
        <taxon>Spermatophyta</taxon>
        <taxon>Magnoliopsida</taxon>
        <taxon>eudicotyledons</taxon>
        <taxon>Gunneridae</taxon>
        <taxon>Pentapetalae</taxon>
        <taxon>rosids</taxon>
        <taxon>fabids</taxon>
        <taxon>Fagales</taxon>
        <taxon>Betulaceae</taxon>
        <taxon>Carpinus</taxon>
    </lineage>
</organism>
<keyword evidence="9 15" id="KW-0067">ATP-binding</keyword>
<evidence type="ECO:0000256" key="1">
    <source>
        <dbReference type="ARBA" id="ARBA00004479"/>
    </source>
</evidence>
<dbReference type="InterPro" id="IPR020635">
    <property type="entry name" value="Tyr_kinase_cat_dom"/>
</dbReference>
<dbReference type="PROSITE" id="PS01187">
    <property type="entry name" value="EGF_CA"/>
    <property type="match status" value="1"/>
</dbReference>
<evidence type="ECO:0000256" key="10">
    <source>
        <dbReference type="ARBA" id="ARBA00022989"/>
    </source>
</evidence>
<evidence type="ECO:0000313" key="18">
    <source>
        <dbReference type="EMBL" id="KAE8100175.1"/>
    </source>
</evidence>
<dbReference type="Gene3D" id="2.10.25.10">
    <property type="entry name" value="Laminin"/>
    <property type="match status" value="1"/>
</dbReference>
<evidence type="ECO:0000256" key="6">
    <source>
        <dbReference type="ARBA" id="ARBA00022729"/>
    </source>
</evidence>
<dbReference type="PANTHER" id="PTHR27005:SF468">
    <property type="entry name" value="OS01G0310500 PROTEIN"/>
    <property type="match status" value="1"/>
</dbReference>
<evidence type="ECO:0000256" key="5">
    <source>
        <dbReference type="ARBA" id="ARBA00022692"/>
    </source>
</evidence>
<evidence type="ECO:0000256" key="2">
    <source>
        <dbReference type="ARBA" id="ARBA00022527"/>
    </source>
</evidence>
<evidence type="ECO:0000256" key="8">
    <source>
        <dbReference type="ARBA" id="ARBA00022777"/>
    </source>
</evidence>
<evidence type="ECO:0000256" key="7">
    <source>
        <dbReference type="ARBA" id="ARBA00022741"/>
    </source>
</evidence>
<dbReference type="GO" id="GO:0004713">
    <property type="term" value="F:protein tyrosine kinase activity"/>
    <property type="evidence" value="ECO:0007669"/>
    <property type="project" value="InterPro"/>
</dbReference>
<dbReference type="SMART" id="SM00219">
    <property type="entry name" value="TyrKc"/>
    <property type="match status" value="1"/>
</dbReference>
<dbReference type="PANTHER" id="PTHR27005">
    <property type="entry name" value="WALL-ASSOCIATED RECEPTOR KINASE-LIKE 21"/>
    <property type="match status" value="1"/>
</dbReference>
<feature type="compositionally biased region" description="Polar residues" evidence="16">
    <location>
        <begin position="475"/>
        <end position="495"/>
    </location>
</feature>
<name>A0A5N6RN34_9ROSI</name>
<evidence type="ECO:0000256" key="4">
    <source>
        <dbReference type="ARBA" id="ARBA00022679"/>
    </source>
</evidence>
<feature type="binding site" evidence="15">
    <location>
        <position position="367"/>
    </location>
    <ligand>
        <name>ATP</name>
        <dbReference type="ChEBI" id="CHEBI:30616"/>
    </ligand>
</feature>
<proteinExistence type="predicted"/>
<dbReference type="Gene3D" id="3.30.200.20">
    <property type="entry name" value="Phosphorylase Kinase, domain 1"/>
    <property type="match status" value="1"/>
</dbReference>
<dbReference type="GO" id="GO:0005509">
    <property type="term" value="F:calcium ion binding"/>
    <property type="evidence" value="ECO:0007669"/>
    <property type="project" value="InterPro"/>
</dbReference>
<evidence type="ECO:0000256" key="9">
    <source>
        <dbReference type="ARBA" id="ARBA00022840"/>
    </source>
</evidence>
<keyword evidence="7 15" id="KW-0547">Nucleotide-binding</keyword>
<dbReference type="SUPFAM" id="SSF57196">
    <property type="entry name" value="EGF/Laminin"/>
    <property type="match status" value="1"/>
</dbReference>
<sequence>MRVLISHVTLENQRQVDESGSRNSDANCVGQYGGKKDRRKLVGETVTSGANNPTKPAFCVPTVRVQGRRYKNKPEFRVSQYTISNSKNKFTVIGCDTSAYLSGYQNGELYKIGCSSECPTFKNVVNGSCSGVGCCELGFPDGLKNISTVEVNSFNNHSNVWDFNPCGYEGQFNFTADHLKNYTNQTVPLVLDWAVSNLTCEEARNKPNFACKDINNECIDLQTRQDGYRCQCKQGCKGNPYLQGQGGCQDIDECEDPTLNNCTKLCTNEIGNYTCGCPRWYRGDGRKDGEGCSVHVVLAIKVSIGIGIGLIAMLGVARGSSWAKIFTFEELKVATKNYKESRIIGRGGFGTVYKGFLPNNTIVAIKKSKTVDLDQVDQFINEIVLLSQIEHKNVVKLLGCCLETQVPLLVYEFVSQEIKSKSRKSLKVKGDERPSMKGLAMELERIRKIESTQLWVNAQSNMEKAEHLDGAYENGGSSTTAGFDSMKDNPQQNAQ</sequence>
<evidence type="ECO:0000256" key="13">
    <source>
        <dbReference type="ARBA" id="ARBA00047558"/>
    </source>
</evidence>
<keyword evidence="6" id="KW-0732">Signal</keyword>
<dbReference type="OrthoDB" id="4062651at2759"/>
<keyword evidence="11" id="KW-0472">Membrane</keyword>
<keyword evidence="5" id="KW-0812">Transmembrane</keyword>
<keyword evidence="8" id="KW-0418">Kinase</keyword>
<keyword evidence="10" id="KW-1133">Transmembrane helix</keyword>
<feature type="domain" description="Protein kinase" evidence="17">
    <location>
        <begin position="338"/>
        <end position="495"/>
    </location>
</feature>
<dbReference type="GO" id="GO:0004674">
    <property type="term" value="F:protein serine/threonine kinase activity"/>
    <property type="evidence" value="ECO:0007669"/>
    <property type="project" value="UniProtKB-KW"/>
</dbReference>
<evidence type="ECO:0000256" key="14">
    <source>
        <dbReference type="ARBA" id="ARBA00047951"/>
    </source>
</evidence>
<dbReference type="SUPFAM" id="SSF56112">
    <property type="entry name" value="Protein kinase-like (PK-like)"/>
    <property type="match status" value="1"/>
</dbReference>
<dbReference type="SMART" id="SM00179">
    <property type="entry name" value="EGF_CA"/>
    <property type="match status" value="1"/>
</dbReference>
<protein>
    <recommendedName>
        <fullName evidence="17">Protein kinase domain-containing protein</fullName>
    </recommendedName>
</protein>
<keyword evidence="3" id="KW-0245">EGF-like domain</keyword>
<dbReference type="PROSITE" id="PS50011">
    <property type="entry name" value="PROTEIN_KINASE_DOM"/>
    <property type="match status" value="1"/>
</dbReference>
<dbReference type="InterPro" id="IPR001245">
    <property type="entry name" value="Ser-Thr/Tyr_kinase_cat_dom"/>
</dbReference>
<dbReference type="EMBL" id="CM017327">
    <property type="protein sequence ID" value="KAE8100175.1"/>
    <property type="molecule type" value="Genomic_DNA"/>
</dbReference>
<evidence type="ECO:0000256" key="12">
    <source>
        <dbReference type="ARBA" id="ARBA00023157"/>
    </source>
</evidence>
<feature type="region of interest" description="Disordered" evidence="16">
    <location>
        <begin position="466"/>
        <end position="495"/>
    </location>
</feature>
<dbReference type="GO" id="GO:0007166">
    <property type="term" value="P:cell surface receptor signaling pathway"/>
    <property type="evidence" value="ECO:0007669"/>
    <property type="project" value="InterPro"/>
</dbReference>
<keyword evidence="19" id="KW-1185">Reference proteome</keyword>
<dbReference type="InterPro" id="IPR000719">
    <property type="entry name" value="Prot_kinase_dom"/>
</dbReference>
<comment type="subcellular location">
    <subcellularLocation>
        <location evidence="1">Membrane</location>
        <topology evidence="1">Single-pass type I membrane protein</topology>
    </subcellularLocation>
</comment>
<dbReference type="InterPro" id="IPR001881">
    <property type="entry name" value="EGF-like_Ca-bd_dom"/>
</dbReference>
<evidence type="ECO:0000313" key="19">
    <source>
        <dbReference type="Proteomes" id="UP000327013"/>
    </source>
</evidence>
<dbReference type="InterPro" id="IPR017441">
    <property type="entry name" value="Protein_kinase_ATP_BS"/>
</dbReference>
<dbReference type="InterPro" id="IPR049883">
    <property type="entry name" value="NOTCH1_EGF-like"/>
</dbReference>
<comment type="catalytic activity">
    <reaction evidence="13">
        <text>L-seryl-[protein] + ATP = O-phospho-L-seryl-[protein] + ADP + H(+)</text>
        <dbReference type="Rhea" id="RHEA:17989"/>
        <dbReference type="Rhea" id="RHEA-COMP:9863"/>
        <dbReference type="Rhea" id="RHEA-COMP:11604"/>
        <dbReference type="ChEBI" id="CHEBI:15378"/>
        <dbReference type="ChEBI" id="CHEBI:29999"/>
        <dbReference type="ChEBI" id="CHEBI:30616"/>
        <dbReference type="ChEBI" id="CHEBI:83421"/>
        <dbReference type="ChEBI" id="CHEBI:456216"/>
    </reaction>
</comment>
<evidence type="ECO:0000256" key="11">
    <source>
        <dbReference type="ARBA" id="ARBA00023136"/>
    </source>
</evidence>
<evidence type="ECO:0000259" key="17">
    <source>
        <dbReference type="PROSITE" id="PS50011"/>
    </source>
</evidence>
<dbReference type="AlphaFoldDB" id="A0A5N6RN34"/>
<evidence type="ECO:0000256" key="3">
    <source>
        <dbReference type="ARBA" id="ARBA00022536"/>
    </source>
</evidence>
<reference evidence="18 19" key="1">
    <citation type="submission" date="2019-06" db="EMBL/GenBank/DDBJ databases">
        <title>A chromosomal-level reference genome of Carpinus fangiana (Coryloideae, Betulaceae).</title>
        <authorList>
            <person name="Yang X."/>
            <person name="Wang Z."/>
            <person name="Zhang L."/>
            <person name="Hao G."/>
            <person name="Liu J."/>
            <person name="Yang Y."/>
        </authorList>
    </citation>
    <scope>NUCLEOTIDE SEQUENCE [LARGE SCALE GENOMIC DNA]</scope>
    <source>
        <strain evidence="18">Cfa_2016G</strain>
        <tissue evidence="18">Leaf</tissue>
    </source>
</reference>
<keyword evidence="12" id="KW-1015">Disulfide bond</keyword>